<name>A0A7K0KCA4_9BACT</name>
<dbReference type="AlphaFoldDB" id="A0A7K0KCA4"/>
<dbReference type="Proteomes" id="UP000438914">
    <property type="component" value="Unassembled WGS sequence"/>
</dbReference>
<dbReference type="SMART" id="SM00028">
    <property type="entry name" value="TPR"/>
    <property type="match status" value="3"/>
</dbReference>
<proteinExistence type="predicted"/>
<keyword evidence="2" id="KW-1185">Reference proteome</keyword>
<gene>
    <name evidence="1" type="ORF">FYJ73_02490</name>
</gene>
<dbReference type="EMBL" id="VUNG01000003">
    <property type="protein sequence ID" value="MST83563.1"/>
    <property type="molecule type" value="Genomic_DNA"/>
</dbReference>
<evidence type="ECO:0008006" key="3">
    <source>
        <dbReference type="Google" id="ProtNLM"/>
    </source>
</evidence>
<sequence length="559" mass="61819">MRNHFVLTLSVCSIVALSSCSSKLGKLSADNFTVDPNPLETLGGQVPATINGNFPVKYMKPKAVVTVIPELRYGNGQVAQGKGATFQGEKVMGNDQTISYKMGGRYTMKTAFDYVPDMQKSEMYLTFDARVGKKKVEVPAVKVANGVLATAELYKQTLMNAGGCIAPDSFERVKAQKYEANIKFLINQANLRKSELKNNSVKEFLAMLKKINADREGLNLKNVEVQAYASPDGGYSFNDKLASKRQNTTEGYVKKQVKAAKLNTKDIDAHYTAQDWDGFKRLVQASNIQDKDVILRVLEMYKDPEERERQIRNMSEGFRELADGILPELRRSRMIINYETVGRSDEQIKQQYAADPARLSADELLYAATLESDPAKKEAIYKKTAELYDKDYRAYNNLAAMAFNKGDESTAKQYIEQAKAKRADAPEANANLALIDMKHGNLNDATNHLADAIDANGFYEVLGNLNIAKGNYATAVQNFGNSYSNSAALAQLLNKDYAAAVATLKNVKNADAMTDYLMALVLNRQGNTATAKDYLQRACKKDAKLAAYAANDLELANLK</sequence>
<evidence type="ECO:0000313" key="1">
    <source>
        <dbReference type="EMBL" id="MST83563.1"/>
    </source>
</evidence>
<organism evidence="1 2">
    <name type="scientific">Hallella mizrahii</name>
    <dbReference type="NCBI Taxonomy" id="2606637"/>
    <lineage>
        <taxon>Bacteria</taxon>
        <taxon>Pseudomonadati</taxon>
        <taxon>Bacteroidota</taxon>
        <taxon>Bacteroidia</taxon>
        <taxon>Bacteroidales</taxon>
        <taxon>Prevotellaceae</taxon>
        <taxon>Hallella</taxon>
    </lineage>
</organism>
<dbReference type="InterPro" id="IPR011990">
    <property type="entry name" value="TPR-like_helical_dom_sf"/>
</dbReference>
<dbReference type="PROSITE" id="PS51257">
    <property type="entry name" value="PROKAR_LIPOPROTEIN"/>
    <property type="match status" value="1"/>
</dbReference>
<reference evidence="1 2" key="1">
    <citation type="submission" date="2019-08" db="EMBL/GenBank/DDBJ databases">
        <title>In-depth cultivation of the pig gut microbiome towards novel bacterial diversity and tailored functional studies.</title>
        <authorList>
            <person name="Wylensek D."/>
            <person name="Hitch T.C.A."/>
            <person name="Clavel T."/>
        </authorList>
    </citation>
    <scope>NUCLEOTIDE SEQUENCE [LARGE SCALE GENOMIC DNA]</scope>
    <source>
        <strain evidence="1 2">LKV-178-WT-2A</strain>
    </source>
</reference>
<comment type="caution">
    <text evidence="1">The sequence shown here is derived from an EMBL/GenBank/DDBJ whole genome shotgun (WGS) entry which is preliminary data.</text>
</comment>
<dbReference type="SUPFAM" id="SSF48452">
    <property type="entry name" value="TPR-like"/>
    <property type="match status" value="1"/>
</dbReference>
<accession>A0A7K0KCA4</accession>
<dbReference type="RefSeq" id="WP_154533140.1">
    <property type="nucleotide sequence ID" value="NZ_VUNG01000003.1"/>
</dbReference>
<dbReference type="Gene3D" id="1.25.40.10">
    <property type="entry name" value="Tetratricopeptide repeat domain"/>
    <property type="match status" value="1"/>
</dbReference>
<protein>
    <recommendedName>
        <fullName evidence="3">Tetratricopeptide repeat protein</fullName>
    </recommendedName>
</protein>
<evidence type="ECO:0000313" key="2">
    <source>
        <dbReference type="Proteomes" id="UP000438914"/>
    </source>
</evidence>
<dbReference type="InterPro" id="IPR019734">
    <property type="entry name" value="TPR_rpt"/>
</dbReference>